<feature type="region of interest" description="Disordered" evidence="5">
    <location>
        <begin position="19"/>
        <end position="65"/>
    </location>
</feature>
<reference evidence="7" key="1">
    <citation type="journal article" date="2020" name="Stud. Mycol.">
        <title>101 Dothideomycetes genomes: a test case for predicting lifestyles and emergence of pathogens.</title>
        <authorList>
            <person name="Haridas S."/>
            <person name="Albert R."/>
            <person name="Binder M."/>
            <person name="Bloem J."/>
            <person name="Labutti K."/>
            <person name="Salamov A."/>
            <person name="Andreopoulos B."/>
            <person name="Baker S."/>
            <person name="Barry K."/>
            <person name="Bills G."/>
            <person name="Bluhm B."/>
            <person name="Cannon C."/>
            <person name="Castanera R."/>
            <person name="Culley D."/>
            <person name="Daum C."/>
            <person name="Ezra D."/>
            <person name="Gonzalez J."/>
            <person name="Henrissat B."/>
            <person name="Kuo A."/>
            <person name="Liang C."/>
            <person name="Lipzen A."/>
            <person name="Lutzoni F."/>
            <person name="Magnuson J."/>
            <person name="Mondo S."/>
            <person name="Nolan M."/>
            <person name="Ohm R."/>
            <person name="Pangilinan J."/>
            <person name="Park H.-J."/>
            <person name="Ramirez L."/>
            <person name="Alfaro M."/>
            <person name="Sun H."/>
            <person name="Tritt A."/>
            <person name="Yoshinaga Y."/>
            <person name="Zwiers L.-H."/>
            <person name="Turgeon B."/>
            <person name="Goodwin S."/>
            <person name="Spatafora J."/>
            <person name="Crous P."/>
            <person name="Grigoriev I."/>
        </authorList>
    </citation>
    <scope>NUCLEOTIDE SEQUENCE</scope>
    <source>
        <strain evidence="7">CBS 119687</strain>
    </source>
</reference>
<proteinExistence type="predicted"/>
<feature type="transmembrane region" description="Helical" evidence="6">
    <location>
        <begin position="373"/>
        <end position="390"/>
    </location>
</feature>
<feature type="transmembrane region" description="Helical" evidence="6">
    <location>
        <begin position="410"/>
        <end position="434"/>
    </location>
</feature>
<evidence type="ECO:0000256" key="5">
    <source>
        <dbReference type="SAM" id="MobiDB-lite"/>
    </source>
</evidence>
<feature type="transmembrane region" description="Helical" evidence="6">
    <location>
        <begin position="579"/>
        <end position="598"/>
    </location>
</feature>
<feature type="transmembrane region" description="Helical" evidence="6">
    <location>
        <begin position="331"/>
        <end position="353"/>
    </location>
</feature>
<dbReference type="Pfam" id="PF07690">
    <property type="entry name" value="MFS_1"/>
    <property type="match status" value="1"/>
</dbReference>
<feature type="transmembrane region" description="Helical" evidence="6">
    <location>
        <begin position="304"/>
        <end position="325"/>
    </location>
</feature>
<dbReference type="GO" id="GO:0005886">
    <property type="term" value="C:plasma membrane"/>
    <property type="evidence" value="ECO:0007669"/>
    <property type="project" value="TreeGrafter"/>
</dbReference>
<keyword evidence="8" id="KW-1185">Reference proteome</keyword>
<dbReference type="AlphaFoldDB" id="A0A6A6A0I0"/>
<evidence type="ECO:0000256" key="4">
    <source>
        <dbReference type="ARBA" id="ARBA00023136"/>
    </source>
</evidence>
<evidence type="ECO:0008006" key="9">
    <source>
        <dbReference type="Google" id="ProtNLM"/>
    </source>
</evidence>
<protein>
    <recommendedName>
        <fullName evidence="9">Siderophore iron transporter mirB</fullName>
    </recommendedName>
</protein>
<feature type="transmembrane region" description="Helical" evidence="6">
    <location>
        <begin position="441"/>
        <end position="459"/>
    </location>
</feature>
<keyword evidence="3 6" id="KW-1133">Transmembrane helix</keyword>
<dbReference type="Gene3D" id="1.20.1250.20">
    <property type="entry name" value="MFS general substrate transporter like domains"/>
    <property type="match status" value="2"/>
</dbReference>
<evidence type="ECO:0000313" key="8">
    <source>
        <dbReference type="Proteomes" id="UP000799771"/>
    </source>
</evidence>
<sequence>MGFTFKGLATNALLSASSPQTNQRDVADVPASVQGHTSMDVGRPDEKLGTARTHSPLSDRSDEELNKVDTNAEHGVQAMQAATMVWTKKELILAYIFMWLINFFMAFASGAVSTLTVYVTSSFQHHSLTALVGVISSIIAGLWKLPYAKIMNIWGRPWALLFGVMAYVIGLIMMAACKNVETYCAASTFFYLGYNSIDFSMTVFIADTSKLKNRGFFIGYAASPWLITTWIYGPAVDRIVAPGGIGLAWGFGIFAILAPFVCAPLVIIFFVNQAKARKQGLLTSCPNRGNFVQTLFYYLKEFDVVGILILATGLALFLLGFNLYSFQKHQWRSPMIICFLVLGAILIVLFGVWEKYLAPITFIPWRLIKNRTVIFTYTLAFMMYVGWYIWDSYLYSCLVVLFNQPVTPATYINSTYTMGSCFISLVFGICLRYYGKLKMYALFFGAPLLILGCGLQIAFRQPDVNIGYIVMCLVFIAFGGGVLVVCEQTTLMAVSKQQDFPALLAVESMIISIGSAVGSTIAGAIWTGVFPVRLAMYLPAESQADLALIYGDVTVQSSYAVGSPTRDAINRSYAETQRYMLIGGTCVYATLLFSIAMWQNVDVKKMKQRTVGML</sequence>
<dbReference type="GeneID" id="54409686"/>
<organism evidence="7 8">
    <name type="scientific">Dothidotthia symphoricarpi CBS 119687</name>
    <dbReference type="NCBI Taxonomy" id="1392245"/>
    <lineage>
        <taxon>Eukaryota</taxon>
        <taxon>Fungi</taxon>
        <taxon>Dikarya</taxon>
        <taxon>Ascomycota</taxon>
        <taxon>Pezizomycotina</taxon>
        <taxon>Dothideomycetes</taxon>
        <taxon>Pleosporomycetidae</taxon>
        <taxon>Pleosporales</taxon>
        <taxon>Dothidotthiaceae</taxon>
        <taxon>Dothidotthia</taxon>
    </lineage>
</organism>
<dbReference type="PANTHER" id="PTHR23501:SF3">
    <property type="entry name" value="MAJOR FACILITATOR SUPERFAMILY (MFS) PROFILE DOMAIN-CONTAINING PROTEIN"/>
    <property type="match status" value="1"/>
</dbReference>
<comment type="subcellular location">
    <subcellularLocation>
        <location evidence="1">Membrane</location>
        <topology evidence="1">Multi-pass membrane protein</topology>
    </subcellularLocation>
</comment>
<dbReference type="OrthoDB" id="4078873at2759"/>
<dbReference type="InterPro" id="IPR011701">
    <property type="entry name" value="MFS"/>
</dbReference>
<feature type="transmembrane region" description="Helical" evidence="6">
    <location>
        <begin position="217"/>
        <end position="235"/>
    </location>
</feature>
<feature type="transmembrane region" description="Helical" evidence="6">
    <location>
        <begin position="125"/>
        <end position="145"/>
    </location>
</feature>
<evidence type="ECO:0000256" key="6">
    <source>
        <dbReference type="SAM" id="Phobius"/>
    </source>
</evidence>
<name>A0A6A6A0I0_9PLEO</name>
<dbReference type="InterPro" id="IPR036259">
    <property type="entry name" value="MFS_trans_sf"/>
</dbReference>
<evidence type="ECO:0000313" key="7">
    <source>
        <dbReference type="EMBL" id="KAF2124081.1"/>
    </source>
</evidence>
<gene>
    <name evidence="7" type="ORF">P153DRAFT_371379</name>
</gene>
<feature type="transmembrane region" description="Helical" evidence="6">
    <location>
        <begin position="92"/>
        <end position="119"/>
    </location>
</feature>
<dbReference type="PANTHER" id="PTHR23501">
    <property type="entry name" value="MAJOR FACILITATOR SUPERFAMILY"/>
    <property type="match status" value="1"/>
</dbReference>
<feature type="transmembrane region" description="Helical" evidence="6">
    <location>
        <begin position="157"/>
        <end position="176"/>
    </location>
</feature>
<feature type="transmembrane region" description="Helical" evidence="6">
    <location>
        <begin position="465"/>
        <end position="486"/>
    </location>
</feature>
<keyword evidence="2 6" id="KW-0812">Transmembrane</keyword>
<feature type="transmembrane region" description="Helical" evidence="6">
    <location>
        <begin position="506"/>
        <end position="529"/>
    </location>
</feature>
<feature type="transmembrane region" description="Helical" evidence="6">
    <location>
        <begin position="188"/>
        <end position="205"/>
    </location>
</feature>
<dbReference type="RefSeq" id="XP_033518474.1">
    <property type="nucleotide sequence ID" value="XM_033669254.1"/>
</dbReference>
<dbReference type="EMBL" id="ML977521">
    <property type="protein sequence ID" value="KAF2124081.1"/>
    <property type="molecule type" value="Genomic_DNA"/>
</dbReference>
<dbReference type="SUPFAM" id="SSF103473">
    <property type="entry name" value="MFS general substrate transporter"/>
    <property type="match status" value="2"/>
</dbReference>
<evidence type="ECO:0000256" key="2">
    <source>
        <dbReference type="ARBA" id="ARBA00022692"/>
    </source>
</evidence>
<keyword evidence="4 6" id="KW-0472">Membrane</keyword>
<evidence type="ECO:0000256" key="1">
    <source>
        <dbReference type="ARBA" id="ARBA00004141"/>
    </source>
</evidence>
<feature type="transmembrane region" description="Helical" evidence="6">
    <location>
        <begin position="247"/>
        <end position="271"/>
    </location>
</feature>
<dbReference type="Proteomes" id="UP000799771">
    <property type="component" value="Unassembled WGS sequence"/>
</dbReference>
<accession>A0A6A6A0I0</accession>
<dbReference type="FunFam" id="1.20.1250.20:FF:000381">
    <property type="entry name" value="Siderophore iron transporter mirB"/>
    <property type="match status" value="1"/>
</dbReference>
<dbReference type="GO" id="GO:0022857">
    <property type="term" value="F:transmembrane transporter activity"/>
    <property type="evidence" value="ECO:0007669"/>
    <property type="project" value="InterPro"/>
</dbReference>
<evidence type="ECO:0000256" key="3">
    <source>
        <dbReference type="ARBA" id="ARBA00022989"/>
    </source>
</evidence>